<dbReference type="Proteomes" id="UP000594603">
    <property type="component" value="Chromosome"/>
</dbReference>
<protein>
    <submittedName>
        <fullName evidence="1">Phosphate ABC transporter substrate-binding protein</fullName>
    </submittedName>
</protein>
<evidence type="ECO:0000313" key="1">
    <source>
        <dbReference type="EMBL" id="QPJ84799.1"/>
    </source>
</evidence>
<reference evidence="1" key="1">
    <citation type="submission" date="2020-04" db="EMBL/GenBank/DDBJ databases">
        <title>A novel bacterium ('Candidatus Sarcina troglodytae' sp. nov.) linked to a protracted, uniformly lethal epizootic among sanctuary western chimpanzees (Pan troglodytes verus) in Sierra Leone.</title>
        <authorList>
            <person name="Owens L.A."/>
            <person name="Colitti B."/>
            <person name="Hirji I."/>
            <person name="Pizaro A."/>
            <person name="Jaffe J.E."/>
            <person name="Moittie S."/>
            <person name="Bishop-Lilly K.A."/>
            <person name="Estrella L.A."/>
            <person name="Voegtly L.J."/>
            <person name="Kuhn J.H."/>
            <person name="Suen G."/>
            <person name="Deblois C.L."/>
            <person name="Dunn C."/>
            <person name="Juan-Salles C."/>
            <person name="Goldberg T.L."/>
        </authorList>
    </citation>
    <scope>NUCLEOTIDE SEQUENCE</scope>
    <source>
        <strain evidence="1">JB2</strain>
    </source>
</reference>
<keyword evidence="2" id="KW-1185">Reference proteome</keyword>
<gene>
    <name evidence="1" type="ORF">HH195_02265</name>
</gene>
<sequence>MLRKRLIAAVSVVIVASSLIIGCGSSDTTISKKVNDTTIAISGSTSVGPLVELEEEEFEANNQGVTIEINQTGSSSGIKDTISGTTEIGMSSRELTNEESKNLKEVTIAVDGIGVVVNKNNPVKNLTLEQIKDIFTGKITNWSEVGGEDKEIVVVSREEGSGTRTAFQEILNYSTEDTVKNAIVNNSTGATKVMVEENDNAIGYMSIGYIDDSIASVNVDGVEATADNVKSGEYKIQRPFLLVYKEGALSEEGQEFIDFILSDKGQAIVAEENLVTVD</sequence>
<organism evidence="1 2">
    <name type="scientific">Candidatus Sarcina troglodytae</name>
    <dbReference type="NCBI Taxonomy" id="2726954"/>
    <lineage>
        <taxon>Bacteria</taxon>
        <taxon>Bacillati</taxon>
        <taxon>Bacillota</taxon>
        <taxon>Clostridia</taxon>
        <taxon>Eubacteriales</taxon>
        <taxon>Clostridiaceae</taxon>
        <taxon>Sarcina</taxon>
    </lineage>
</organism>
<accession>A0ACD1BBI2</accession>
<dbReference type="EMBL" id="CP051754">
    <property type="protein sequence ID" value="QPJ84799.1"/>
    <property type="molecule type" value="Genomic_DNA"/>
</dbReference>
<proteinExistence type="predicted"/>
<name>A0ACD1BBI2_9CLOT</name>
<evidence type="ECO:0000313" key="2">
    <source>
        <dbReference type="Proteomes" id="UP000594603"/>
    </source>
</evidence>